<name>A0ABD3FHF5_9STRA</name>
<organism evidence="1 2">
    <name type="scientific">Phytophthora oleae</name>
    <dbReference type="NCBI Taxonomy" id="2107226"/>
    <lineage>
        <taxon>Eukaryota</taxon>
        <taxon>Sar</taxon>
        <taxon>Stramenopiles</taxon>
        <taxon>Oomycota</taxon>
        <taxon>Peronosporomycetes</taxon>
        <taxon>Peronosporales</taxon>
        <taxon>Peronosporaceae</taxon>
        <taxon>Phytophthora</taxon>
    </lineage>
</organism>
<evidence type="ECO:0000313" key="2">
    <source>
        <dbReference type="Proteomes" id="UP001632037"/>
    </source>
</evidence>
<gene>
    <name evidence="1" type="ORF">V7S43_009280</name>
</gene>
<sequence length="98" mass="10724">MQWTWPMGNGHWPSTDELLHEGTSRWPGDAGAIANVTCPSDLLLALQCREADGQDHRRIKSGSPFALYANADMSWLPSDRHELDAPLVAMVAVVVGAR</sequence>
<dbReference type="AlphaFoldDB" id="A0ABD3FHF5"/>
<dbReference type="EMBL" id="JBIMZQ010000019">
    <property type="protein sequence ID" value="KAL3665856.1"/>
    <property type="molecule type" value="Genomic_DNA"/>
</dbReference>
<dbReference type="Proteomes" id="UP001632037">
    <property type="component" value="Unassembled WGS sequence"/>
</dbReference>
<comment type="caution">
    <text evidence="1">The sequence shown here is derived from an EMBL/GenBank/DDBJ whole genome shotgun (WGS) entry which is preliminary data.</text>
</comment>
<keyword evidence="2" id="KW-1185">Reference proteome</keyword>
<reference evidence="1 2" key="1">
    <citation type="submission" date="2024-09" db="EMBL/GenBank/DDBJ databases">
        <title>Genome sequencing and assembly of Phytophthora oleae, isolate VK10A, causative agent of rot of olive drupes.</title>
        <authorList>
            <person name="Conti Taguali S."/>
            <person name="Riolo M."/>
            <person name="La Spada F."/>
            <person name="Cacciola S.O."/>
            <person name="Dionisio G."/>
        </authorList>
    </citation>
    <scope>NUCLEOTIDE SEQUENCE [LARGE SCALE GENOMIC DNA]</scope>
    <source>
        <strain evidence="1 2">VK10A</strain>
    </source>
</reference>
<proteinExistence type="predicted"/>
<evidence type="ECO:0000313" key="1">
    <source>
        <dbReference type="EMBL" id="KAL3665856.1"/>
    </source>
</evidence>
<accession>A0ABD3FHF5</accession>
<protein>
    <submittedName>
        <fullName evidence="1">Uncharacterized protein</fullName>
    </submittedName>
</protein>